<evidence type="ECO:0000256" key="1">
    <source>
        <dbReference type="SAM" id="Phobius"/>
    </source>
</evidence>
<evidence type="ECO:0000313" key="2">
    <source>
        <dbReference type="EMBL" id="GHH22620.1"/>
    </source>
</evidence>
<dbReference type="RefSeq" id="WP_189677124.1">
    <property type="nucleotide sequence ID" value="NZ_BNAQ01000005.1"/>
</dbReference>
<keyword evidence="1" id="KW-1133">Transmembrane helix</keyword>
<evidence type="ECO:0008006" key="4">
    <source>
        <dbReference type="Google" id="ProtNLM"/>
    </source>
</evidence>
<protein>
    <recommendedName>
        <fullName evidence="4">SPOR domain-containing protein</fullName>
    </recommendedName>
</protein>
<reference evidence="3" key="1">
    <citation type="journal article" date="2019" name="Int. J. Syst. Evol. Microbiol.">
        <title>The Global Catalogue of Microorganisms (GCM) 10K type strain sequencing project: providing services to taxonomists for standard genome sequencing and annotation.</title>
        <authorList>
            <consortium name="The Broad Institute Genomics Platform"/>
            <consortium name="The Broad Institute Genome Sequencing Center for Infectious Disease"/>
            <person name="Wu L."/>
            <person name="Ma J."/>
        </authorList>
    </citation>
    <scope>NUCLEOTIDE SEQUENCE [LARGE SCALE GENOMIC DNA]</scope>
    <source>
        <strain evidence="3">CGMCC 1.8957</strain>
    </source>
</reference>
<gene>
    <name evidence="2" type="ORF">GCM10008023_32830</name>
</gene>
<dbReference type="Proteomes" id="UP000652430">
    <property type="component" value="Unassembled WGS sequence"/>
</dbReference>
<evidence type="ECO:0000313" key="3">
    <source>
        <dbReference type="Proteomes" id="UP000652430"/>
    </source>
</evidence>
<keyword evidence="1" id="KW-0472">Membrane</keyword>
<keyword evidence="1" id="KW-0812">Transmembrane</keyword>
<dbReference type="EMBL" id="BNAQ01000005">
    <property type="protein sequence ID" value="GHH22620.1"/>
    <property type="molecule type" value="Genomic_DNA"/>
</dbReference>
<accession>A0ABQ3LPL6</accession>
<proteinExistence type="predicted"/>
<sequence>MAEYRDTTEKVYVEKKSNTGMVIGTIIVLALVVVGVLFATGFWSADVKGGEMPKINVSAKEGALPDVDVKSKEVVVGTKKTTVDVPTVGVKDGDK</sequence>
<organism evidence="2 3">
    <name type="scientific">Sphingomonas glacialis</name>
    <dbReference type="NCBI Taxonomy" id="658225"/>
    <lineage>
        <taxon>Bacteria</taxon>
        <taxon>Pseudomonadati</taxon>
        <taxon>Pseudomonadota</taxon>
        <taxon>Alphaproteobacteria</taxon>
        <taxon>Sphingomonadales</taxon>
        <taxon>Sphingomonadaceae</taxon>
        <taxon>Sphingomonas</taxon>
    </lineage>
</organism>
<keyword evidence="3" id="KW-1185">Reference proteome</keyword>
<feature type="transmembrane region" description="Helical" evidence="1">
    <location>
        <begin position="20"/>
        <end position="45"/>
    </location>
</feature>
<comment type="caution">
    <text evidence="2">The sequence shown here is derived from an EMBL/GenBank/DDBJ whole genome shotgun (WGS) entry which is preliminary data.</text>
</comment>
<name>A0ABQ3LPL6_9SPHN</name>